<reference evidence="2 3" key="1">
    <citation type="submission" date="2019-11" db="EMBL/GenBank/DDBJ databases">
        <title>Whole genome sequence of Oryza granulata.</title>
        <authorList>
            <person name="Li W."/>
        </authorList>
    </citation>
    <scope>NUCLEOTIDE SEQUENCE [LARGE SCALE GENOMIC DNA]</scope>
    <source>
        <strain evidence="3">cv. Menghai</strain>
        <tissue evidence="2">Leaf</tissue>
    </source>
</reference>
<gene>
    <name evidence="2" type="ORF">E2562_033207</name>
</gene>
<evidence type="ECO:0000313" key="2">
    <source>
        <dbReference type="EMBL" id="KAF0904277.1"/>
    </source>
</evidence>
<dbReference type="AlphaFoldDB" id="A0A6G1CVV9"/>
<feature type="region of interest" description="Disordered" evidence="1">
    <location>
        <begin position="1"/>
        <end position="70"/>
    </location>
</feature>
<dbReference type="EMBL" id="SPHZ02000008">
    <property type="protein sequence ID" value="KAF0904277.1"/>
    <property type="molecule type" value="Genomic_DNA"/>
</dbReference>
<sequence length="110" mass="11834">MAFDSSTALGTIDHQRQHGEKQLGDGDDRSARWQRRRSTTTRQGSLDGKKRASSMGTRVSPAALDHRDGDDSSDVLMFDLVFSFGCNMAPKARASAKTGGNGNAELMATT</sequence>
<protein>
    <submittedName>
        <fullName evidence="2">Uncharacterized protein</fullName>
    </submittedName>
</protein>
<accession>A0A6G1CVV9</accession>
<organism evidence="2 3">
    <name type="scientific">Oryza meyeriana var. granulata</name>
    <dbReference type="NCBI Taxonomy" id="110450"/>
    <lineage>
        <taxon>Eukaryota</taxon>
        <taxon>Viridiplantae</taxon>
        <taxon>Streptophyta</taxon>
        <taxon>Embryophyta</taxon>
        <taxon>Tracheophyta</taxon>
        <taxon>Spermatophyta</taxon>
        <taxon>Magnoliopsida</taxon>
        <taxon>Liliopsida</taxon>
        <taxon>Poales</taxon>
        <taxon>Poaceae</taxon>
        <taxon>BOP clade</taxon>
        <taxon>Oryzoideae</taxon>
        <taxon>Oryzeae</taxon>
        <taxon>Oryzinae</taxon>
        <taxon>Oryza</taxon>
        <taxon>Oryza meyeriana</taxon>
    </lineage>
</organism>
<feature type="compositionally biased region" description="Basic and acidic residues" evidence="1">
    <location>
        <begin position="13"/>
        <end position="31"/>
    </location>
</feature>
<dbReference type="Proteomes" id="UP000479710">
    <property type="component" value="Unassembled WGS sequence"/>
</dbReference>
<name>A0A6G1CVV9_9ORYZ</name>
<proteinExistence type="predicted"/>
<evidence type="ECO:0000256" key="1">
    <source>
        <dbReference type="SAM" id="MobiDB-lite"/>
    </source>
</evidence>
<keyword evidence="3" id="KW-1185">Reference proteome</keyword>
<evidence type="ECO:0000313" key="3">
    <source>
        <dbReference type="Proteomes" id="UP000479710"/>
    </source>
</evidence>
<comment type="caution">
    <text evidence="2">The sequence shown here is derived from an EMBL/GenBank/DDBJ whole genome shotgun (WGS) entry which is preliminary data.</text>
</comment>